<dbReference type="AlphaFoldDB" id="A0A7V8N0P9"/>
<dbReference type="Proteomes" id="UP000530186">
    <property type="component" value="Unassembled WGS sequence"/>
</dbReference>
<gene>
    <name evidence="1" type="ORF">HZR21_05465</name>
</gene>
<dbReference type="EMBL" id="JACBNY010000007">
    <property type="protein sequence ID" value="MBA0016597.1"/>
    <property type="molecule type" value="Genomic_DNA"/>
</dbReference>
<sequence length="62" mass="7343">MRLDVDKVNMTIMGVRFTNKQEFRGVWYVLSSSMIEGWQPSVKDVEEMKSYISNKRLELKNV</sequence>
<comment type="caution">
    <text evidence="1">The sequence shown here is derived from an EMBL/GenBank/DDBJ whole genome shotgun (WGS) entry which is preliminary data.</text>
</comment>
<evidence type="ECO:0000313" key="1">
    <source>
        <dbReference type="EMBL" id="MBA0016597.1"/>
    </source>
</evidence>
<protein>
    <submittedName>
        <fullName evidence="1">Uncharacterized protein</fullName>
    </submittedName>
</protein>
<name>A0A7V8N0P9_9LACT</name>
<organism evidence="1 2">
    <name type="scientific">Pseudolactococcus laudensis</name>
    <dbReference type="NCBI Taxonomy" id="1494461"/>
    <lineage>
        <taxon>Bacteria</taxon>
        <taxon>Bacillati</taxon>
        <taxon>Bacillota</taxon>
        <taxon>Bacilli</taxon>
        <taxon>Lactobacillales</taxon>
        <taxon>Streptococcaceae</taxon>
        <taxon>Pseudolactococcus</taxon>
    </lineage>
</organism>
<proteinExistence type="predicted"/>
<keyword evidence="2" id="KW-1185">Reference proteome</keyword>
<accession>A0A7V8N0P9</accession>
<dbReference type="GeneID" id="303194962"/>
<dbReference type="RefSeq" id="WP_003137318.1">
    <property type="nucleotide sequence ID" value="NZ_CBCRWQ010000008.1"/>
</dbReference>
<reference evidence="1 2" key="1">
    <citation type="submission" date="2020-07" db="EMBL/GenBank/DDBJ databases">
        <authorList>
            <person name="Hilgarth M."/>
            <person name="Werum V."/>
            <person name="Vogel R.F."/>
        </authorList>
    </citation>
    <scope>NUCLEOTIDE SEQUENCE [LARGE SCALE GENOMIC DNA]</scope>
    <source>
        <strain evidence="1 2">DSM 28961</strain>
    </source>
</reference>
<evidence type="ECO:0000313" key="2">
    <source>
        <dbReference type="Proteomes" id="UP000530186"/>
    </source>
</evidence>